<feature type="region of interest" description="Disordered" evidence="1">
    <location>
        <begin position="22"/>
        <end position="46"/>
    </location>
</feature>
<reference evidence="2" key="1">
    <citation type="submission" date="2018-05" db="EMBL/GenBank/DDBJ databases">
        <authorList>
            <person name="Lanie J.A."/>
            <person name="Ng W.-L."/>
            <person name="Kazmierczak K.M."/>
            <person name="Andrzejewski T.M."/>
            <person name="Davidsen T.M."/>
            <person name="Wayne K.J."/>
            <person name="Tettelin H."/>
            <person name="Glass J.I."/>
            <person name="Rusch D."/>
            <person name="Podicherti R."/>
            <person name="Tsui H.-C.T."/>
            <person name="Winkler M.E."/>
        </authorList>
    </citation>
    <scope>NUCLEOTIDE SEQUENCE</scope>
</reference>
<organism evidence="2">
    <name type="scientific">marine metagenome</name>
    <dbReference type="NCBI Taxonomy" id="408172"/>
    <lineage>
        <taxon>unclassified sequences</taxon>
        <taxon>metagenomes</taxon>
        <taxon>ecological metagenomes</taxon>
    </lineage>
</organism>
<accession>A0A382A4D1</accession>
<evidence type="ECO:0000313" key="2">
    <source>
        <dbReference type="EMBL" id="SVA96388.1"/>
    </source>
</evidence>
<sequence length="123" mass="14211">MKAFKDFMEALTLQQRRKRSIISKKKAKITAIKRKRSMKKPPSQDKIDKAVNKAVRQKAITLVDKAGKYKDPEASIGIKTSIEKKADIKVQKMGNKWKKRLKPIIKKKMKDAFKMRQAAAKEK</sequence>
<proteinExistence type="predicted"/>
<dbReference type="AlphaFoldDB" id="A0A382A4D1"/>
<name>A0A382A4D1_9ZZZZ</name>
<dbReference type="EMBL" id="UINC01023867">
    <property type="protein sequence ID" value="SVA96388.1"/>
    <property type="molecule type" value="Genomic_DNA"/>
</dbReference>
<feature type="compositionally biased region" description="Basic residues" evidence="1">
    <location>
        <begin position="22"/>
        <end position="39"/>
    </location>
</feature>
<protein>
    <submittedName>
        <fullName evidence="2">Uncharacterized protein</fullName>
    </submittedName>
</protein>
<gene>
    <name evidence="2" type="ORF">METZ01_LOCUS149242</name>
</gene>
<evidence type="ECO:0000256" key="1">
    <source>
        <dbReference type="SAM" id="MobiDB-lite"/>
    </source>
</evidence>